<protein>
    <recommendedName>
        <fullName evidence="3">citrate synthase (unknown stereospecificity)</fullName>
        <ecNumber evidence="3">2.3.3.16</ecNumber>
    </recommendedName>
</protein>
<dbReference type="Pfam" id="PF00285">
    <property type="entry name" value="Citrate_synt"/>
    <property type="match status" value="1"/>
</dbReference>
<dbReference type="PROSITE" id="PS00480">
    <property type="entry name" value="CITRATE_SYNTHASE"/>
    <property type="match status" value="1"/>
</dbReference>
<dbReference type="SUPFAM" id="SSF48256">
    <property type="entry name" value="Citrate synthase"/>
    <property type="match status" value="1"/>
</dbReference>
<dbReference type="GO" id="GO:0036440">
    <property type="term" value="F:citrate synthase activity"/>
    <property type="evidence" value="ECO:0007669"/>
    <property type="project" value="UniProtKB-EC"/>
</dbReference>
<name>A0A0S8G7T3_UNCW3</name>
<dbReference type="EC" id="2.3.3.16" evidence="3"/>
<dbReference type="InterPro" id="IPR036969">
    <property type="entry name" value="Citrate_synthase_sf"/>
</dbReference>
<comment type="caution">
    <text evidence="6">The sequence shown here is derived from an EMBL/GenBank/DDBJ whole genome shotgun (WGS) entry which is preliminary data.</text>
</comment>
<comment type="pathway">
    <text evidence="1">Carbohydrate metabolism; tricarboxylic acid cycle.</text>
</comment>
<dbReference type="UniPathway" id="UPA00223"/>
<sequence>MATLKETFAKNVPALRDEIKAFVKGNATKVISEVTVAQAYGGMRGVKALVCDTSVVPPDKGLIIRGKPIAELKNELPEAVFYLLVTGGMPDDAAVKDLTKEMKSRAHVPDYVWKILEAMPKDSHPMVMFSLGILAMEKESVFRKRYTEGMKKTEYWDPTLEDCVSLIAKLPTLAAGIYRMRFNKGARIEPDPKLDWAGDFARMLGVNDPSGEFANLMRLYMVLHSDHEGGNVSAHTCHCVGSALSDPFYAVSAGLNGLAGPLHGLANQECLRWVMMVKDKFGGVPTDEQLKQFAWDTLNAGQVIPGYGHAVLRVTDPRYAAFHEFGARVCADDELFQIVDKVFKVIPGVLKEHGKAKDPWPNVDAASGCLLYHFGVTEFEYYTVLFGVSRALGMCSQLIVSRALGEAIERPKSVTTEWMKQAVKG</sequence>
<dbReference type="Gene3D" id="1.10.230.10">
    <property type="entry name" value="Cytochrome P450-Terp, domain 2"/>
    <property type="match status" value="1"/>
</dbReference>
<keyword evidence="4 5" id="KW-0808">Transferase</keyword>
<organism evidence="6 7">
    <name type="scientific">candidate division WOR_3 bacterium SM23_60</name>
    <dbReference type="NCBI Taxonomy" id="1703780"/>
    <lineage>
        <taxon>Bacteria</taxon>
        <taxon>Bacteria division WOR-3</taxon>
    </lineage>
</organism>
<dbReference type="PANTHER" id="PTHR11739">
    <property type="entry name" value="CITRATE SYNTHASE"/>
    <property type="match status" value="1"/>
</dbReference>
<dbReference type="GO" id="GO:0005975">
    <property type="term" value="P:carbohydrate metabolic process"/>
    <property type="evidence" value="ECO:0007669"/>
    <property type="project" value="TreeGrafter"/>
</dbReference>
<dbReference type="PRINTS" id="PR00143">
    <property type="entry name" value="CITRTSNTHASE"/>
</dbReference>
<reference evidence="6 7" key="1">
    <citation type="journal article" date="2015" name="Microbiome">
        <title>Genomic resolution of linkages in carbon, nitrogen, and sulfur cycling among widespread estuary sediment bacteria.</title>
        <authorList>
            <person name="Baker B.J."/>
            <person name="Lazar C.S."/>
            <person name="Teske A.P."/>
            <person name="Dick G.J."/>
        </authorList>
    </citation>
    <scope>NUCLEOTIDE SEQUENCE [LARGE SCALE GENOMIC DNA]</scope>
    <source>
        <strain evidence="6">SM23_60</strain>
    </source>
</reference>
<dbReference type="Proteomes" id="UP000051096">
    <property type="component" value="Unassembled WGS sequence"/>
</dbReference>
<dbReference type="InterPro" id="IPR016142">
    <property type="entry name" value="Citrate_synth-like_lrg_a-sub"/>
</dbReference>
<evidence type="ECO:0000256" key="2">
    <source>
        <dbReference type="ARBA" id="ARBA00010566"/>
    </source>
</evidence>
<proteinExistence type="inferred from homology"/>
<dbReference type="PANTHER" id="PTHR11739:SF8">
    <property type="entry name" value="CITRATE SYNTHASE, MITOCHONDRIAL"/>
    <property type="match status" value="1"/>
</dbReference>
<dbReference type="InterPro" id="IPR002020">
    <property type="entry name" value="Citrate_synthase"/>
</dbReference>
<dbReference type="PATRIC" id="fig|1703780.3.peg.1669"/>
<dbReference type="EMBL" id="LJUO01000146">
    <property type="protein sequence ID" value="KPK68926.1"/>
    <property type="molecule type" value="Genomic_DNA"/>
</dbReference>
<comment type="similarity">
    <text evidence="2 5">Belongs to the citrate synthase family.</text>
</comment>
<dbReference type="AlphaFoldDB" id="A0A0S8G7T3"/>
<dbReference type="InterPro" id="IPR019810">
    <property type="entry name" value="Citrate_synthase_AS"/>
</dbReference>
<evidence type="ECO:0000313" key="6">
    <source>
        <dbReference type="EMBL" id="KPK68926.1"/>
    </source>
</evidence>
<accession>A0A0S8G7T3</accession>
<gene>
    <name evidence="6" type="ORF">AMJ87_11195</name>
</gene>
<dbReference type="InterPro" id="IPR016143">
    <property type="entry name" value="Citrate_synth-like_sm_a-sub"/>
</dbReference>
<evidence type="ECO:0000313" key="7">
    <source>
        <dbReference type="Proteomes" id="UP000051096"/>
    </source>
</evidence>
<dbReference type="NCBIfam" id="NF007128">
    <property type="entry name" value="PRK09569.1"/>
    <property type="match status" value="1"/>
</dbReference>
<evidence type="ECO:0000256" key="4">
    <source>
        <dbReference type="ARBA" id="ARBA00022679"/>
    </source>
</evidence>
<evidence type="ECO:0000256" key="5">
    <source>
        <dbReference type="RuleBase" id="RU003406"/>
    </source>
</evidence>
<dbReference type="Gene3D" id="1.10.580.10">
    <property type="entry name" value="Citrate Synthase, domain 1"/>
    <property type="match status" value="1"/>
</dbReference>
<evidence type="ECO:0000256" key="1">
    <source>
        <dbReference type="ARBA" id="ARBA00005163"/>
    </source>
</evidence>
<dbReference type="GO" id="GO:0006099">
    <property type="term" value="P:tricarboxylic acid cycle"/>
    <property type="evidence" value="ECO:0007669"/>
    <property type="project" value="UniProtKB-UniPathway"/>
</dbReference>
<keyword evidence="6" id="KW-0012">Acyltransferase</keyword>
<evidence type="ECO:0000256" key="3">
    <source>
        <dbReference type="ARBA" id="ARBA00012972"/>
    </source>
</evidence>